<evidence type="ECO:0000256" key="2">
    <source>
        <dbReference type="SAM" id="Phobius"/>
    </source>
</evidence>
<feature type="transmembrane region" description="Helical" evidence="2">
    <location>
        <begin position="89"/>
        <end position="110"/>
    </location>
</feature>
<evidence type="ECO:0000256" key="1">
    <source>
        <dbReference type="SAM" id="MobiDB-lite"/>
    </source>
</evidence>
<dbReference type="STRING" id="1293439.WH87_18580"/>
<comment type="caution">
    <text evidence="3">The sequence shown here is derived from an EMBL/GenBank/DDBJ whole genome shotgun (WGS) entry which is preliminary data.</text>
</comment>
<dbReference type="EMBL" id="LANJ01000047">
    <property type="protein sequence ID" value="KKC35178.1"/>
    <property type="molecule type" value="Genomic_DNA"/>
</dbReference>
<dbReference type="AlphaFoldDB" id="A0A0F5Q2N9"/>
<sequence>MPTRKETKTLARYFAFGVILLPIVEIALFIKVGQTIGLFPTLALVIASTIVGSMVLRLQGVSVINQLRGNVAAGRLPAKAIADTMMMGLAGLLLILPGFFTSFLGLLLLLPPVRSWIYGGLASRVTVVNSAQYSSYRSDNDPAIRGQGTIDLDQDDYRPKD</sequence>
<dbReference type="PATRIC" id="fig|1293439.3.peg.3791"/>
<dbReference type="PANTHER" id="PTHR35335">
    <property type="entry name" value="UPF0716 PROTEIN FXSA"/>
    <property type="match status" value="1"/>
</dbReference>
<dbReference type="Proteomes" id="UP000033411">
    <property type="component" value="Unassembled WGS sequence"/>
</dbReference>
<keyword evidence="2" id="KW-0812">Transmembrane</keyword>
<feature type="transmembrane region" description="Helical" evidence="2">
    <location>
        <begin position="36"/>
        <end position="58"/>
    </location>
</feature>
<gene>
    <name evidence="3" type="ORF">WH87_18580</name>
</gene>
<name>A0A0F5Q2N9_9HYPH</name>
<proteinExistence type="predicted"/>
<dbReference type="Pfam" id="PF04186">
    <property type="entry name" value="FxsA"/>
    <property type="match status" value="1"/>
</dbReference>
<dbReference type="InterPro" id="IPR007313">
    <property type="entry name" value="FxsA"/>
</dbReference>
<keyword evidence="2" id="KW-1133">Transmembrane helix</keyword>
<protein>
    <recommendedName>
        <fullName evidence="5">Exclusion suppressor FxsA</fullName>
    </recommendedName>
</protein>
<evidence type="ECO:0000313" key="3">
    <source>
        <dbReference type="EMBL" id="KKC35178.1"/>
    </source>
</evidence>
<dbReference type="PANTHER" id="PTHR35335:SF1">
    <property type="entry name" value="UPF0716 PROTEIN FXSA"/>
    <property type="match status" value="1"/>
</dbReference>
<dbReference type="GO" id="GO:0016020">
    <property type="term" value="C:membrane"/>
    <property type="evidence" value="ECO:0007669"/>
    <property type="project" value="InterPro"/>
</dbReference>
<dbReference type="NCBIfam" id="NF008528">
    <property type="entry name" value="PRK11463.1-2"/>
    <property type="match status" value="1"/>
</dbReference>
<reference evidence="3 4" key="1">
    <citation type="submission" date="2015-03" db="EMBL/GenBank/DDBJ databases">
        <authorList>
            <person name="Lepp D."/>
            <person name="Hassan Y.I."/>
            <person name="Li X.-Z."/>
            <person name="Zhou T."/>
        </authorList>
    </citation>
    <scope>NUCLEOTIDE SEQUENCE [LARGE SCALE GENOMIC DNA]</scope>
    <source>
        <strain evidence="3 4">E84</strain>
    </source>
</reference>
<accession>A0A0F5Q2N9</accession>
<keyword evidence="4" id="KW-1185">Reference proteome</keyword>
<feature type="transmembrane region" description="Helical" evidence="2">
    <location>
        <begin position="12"/>
        <end position="30"/>
    </location>
</feature>
<feature type="region of interest" description="Disordered" evidence="1">
    <location>
        <begin position="136"/>
        <end position="161"/>
    </location>
</feature>
<evidence type="ECO:0000313" key="4">
    <source>
        <dbReference type="Proteomes" id="UP000033411"/>
    </source>
</evidence>
<evidence type="ECO:0008006" key="5">
    <source>
        <dbReference type="Google" id="ProtNLM"/>
    </source>
</evidence>
<organism evidence="3 4">
    <name type="scientific">Devosia epidermidihirudinis</name>
    <dbReference type="NCBI Taxonomy" id="1293439"/>
    <lineage>
        <taxon>Bacteria</taxon>
        <taxon>Pseudomonadati</taxon>
        <taxon>Pseudomonadota</taxon>
        <taxon>Alphaproteobacteria</taxon>
        <taxon>Hyphomicrobiales</taxon>
        <taxon>Devosiaceae</taxon>
        <taxon>Devosia</taxon>
    </lineage>
</organism>
<keyword evidence="2" id="KW-0472">Membrane</keyword>